<dbReference type="AlphaFoldDB" id="C7RW22"/>
<evidence type="ECO:0000256" key="6">
    <source>
        <dbReference type="ARBA" id="ARBA00023136"/>
    </source>
</evidence>
<evidence type="ECO:0000256" key="1">
    <source>
        <dbReference type="ARBA" id="ARBA00004442"/>
    </source>
</evidence>
<feature type="coiled-coil region" evidence="8">
    <location>
        <begin position="331"/>
        <end position="365"/>
    </location>
</feature>
<feature type="region of interest" description="Disordered" evidence="9">
    <location>
        <begin position="218"/>
        <end position="246"/>
    </location>
</feature>
<keyword evidence="4" id="KW-1134">Transmembrane beta strand</keyword>
<comment type="similarity">
    <text evidence="2">Belongs to the outer membrane factor (OMF) (TC 1.B.17) family.</text>
</comment>
<dbReference type="GO" id="GO:0015562">
    <property type="term" value="F:efflux transmembrane transporter activity"/>
    <property type="evidence" value="ECO:0007669"/>
    <property type="project" value="InterPro"/>
</dbReference>
<feature type="signal peptide" evidence="10">
    <location>
        <begin position="1"/>
        <end position="30"/>
    </location>
</feature>
<evidence type="ECO:0000313" key="11">
    <source>
        <dbReference type="EMBL" id="ACV37832.1"/>
    </source>
</evidence>
<dbReference type="PANTHER" id="PTHR30026:SF20">
    <property type="entry name" value="OUTER MEMBRANE PROTEIN TOLC"/>
    <property type="match status" value="1"/>
</dbReference>
<evidence type="ECO:0000256" key="4">
    <source>
        <dbReference type="ARBA" id="ARBA00022452"/>
    </source>
</evidence>
<reference evidence="11" key="2">
    <citation type="submission" date="2009-09" db="EMBL/GenBank/DDBJ databases">
        <title>Complete sequence of plasmid1 of Candidatus Accumulibacter phosphatis clade IIA str. UW-1.</title>
        <authorList>
            <consortium name="US DOE Joint Genome Institute"/>
            <person name="Martin H.G."/>
            <person name="Ivanova N."/>
            <person name="Kunin V."/>
            <person name="Warnecke F."/>
            <person name="Barry K."/>
            <person name="He S."/>
            <person name="Salamov A."/>
            <person name="Szeto E."/>
            <person name="Dalin E."/>
            <person name="Pangilinan J.L."/>
            <person name="Lapidus A."/>
            <person name="Lowry S."/>
            <person name="Kyrpides N.C."/>
            <person name="McMahon K.D."/>
            <person name="Hugenholtz P."/>
        </authorList>
    </citation>
    <scope>NUCLEOTIDE SEQUENCE [LARGE SCALE GENOMIC DNA]</scope>
    <source>
        <strain evidence="11">UW-1</strain>
        <plasmid evidence="11">pAph01</plasmid>
        <plasmid>UW-1</plasmid>
    </source>
</reference>
<evidence type="ECO:0000256" key="8">
    <source>
        <dbReference type="SAM" id="Coils"/>
    </source>
</evidence>
<evidence type="ECO:0000256" key="3">
    <source>
        <dbReference type="ARBA" id="ARBA00022448"/>
    </source>
</evidence>
<accession>C7RW22</accession>
<name>C7RW22_ACCRE</name>
<dbReference type="PANTHER" id="PTHR30026">
    <property type="entry name" value="OUTER MEMBRANE PROTEIN TOLC"/>
    <property type="match status" value="1"/>
</dbReference>
<comment type="subcellular location">
    <subcellularLocation>
        <location evidence="1">Cell outer membrane</location>
    </subcellularLocation>
</comment>
<dbReference type="OrthoDB" id="8558511at2"/>
<dbReference type="SUPFAM" id="SSF56954">
    <property type="entry name" value="Outer membrane efflux proteins (OEP)"/>
    <property type="match status" value="1"/>
</dbReference>
<keyword evidence="5" id="KW-0812">Transmembrane</keyword>
<gene>
    <name evidence="11" type="ordered locus">CAP2UW1_4707</name>
</gene>
<evidence type="ECO:0000256" key="5">
    <source>
        <dbReference type="ARBA" id="ARBA00022692"/>
    </source>
</evidence>
<dbReference type="InterPro" id="IPR003423">
    <property type="entry name" value="OMP_efflux"/>
</dbReference>
<evidence type="ECO:0008006" key="12">
    <source>
        <dbReference type="Google" id="ProtNLM"/>
    </source>
</evidence>
<keyword evidence="7" id="KW-0998">Cell outer membrane</keyword>
<protein>
    <recommendedName>
        <fullName evidence="12">Outer membrane efflux protein</fullName>
    </recommendedName>
</protein>
<keyword evidence="6" id="KW-0472">Membrane</keyword>
<keyword evidence="3" id="KW-0813">Transport</keyword>
<reference evidence="11" key="1">
    <citation type="submission" date="2009-08" db="EMBL/GenBank/DDBJ databases">
        <authorList>
            <consortium name="US DOE Joint Genome Institute"/>
            <person name="Lucas S."/>
            <person name="Copeland A."/>
            <person name="Lapidus A."/>
            <person name="Glavina del Rio T."/>
            <person name="Dalin E."/>
            <person name="Tice H."/>
            <person name="Bruce D."/>
            <person name="Barry K."/>
            <person name="Pitluck S."/>
            <person name="Lowry S."/>
            <person name="Larimer F."/>
            <person name="Land M."/>
            <person name="Hauser L."/>
            <person name="Kyrpides N."/>
            <person name="Ivanova N."/>
            <person name="McMahon K.D."/>
            <person name="Hugenholtz P."/>
        </authorList>
    </citation>
    <scope>NUCLEOTIDE SEQUENCE</scope>
    <source>
        <strain evidence="11">UW-1</strain>
        <plasmid evidence="11">pAph01</plasmid>
    </source>
</reference>
<dbReference type="HOGENOM" id="CLU_045519_0_0_4"/>
<dbReference type="EMBL" id="CP001716">
    <property type="protein sequence ID" value="ACV37832.1"/>
    <property type="molecule type" value="Genomic_DNA"/>
</dbReference>
<keyword evidence="11" id="KW-0614">Plasmid</keyword>
<keyword evidence="8" id="KW-0175">Coiled coil</keyword>
<dbReference type="InterPro" id="IPR051906">
    <property type="entry name" value="TolC-like"/>
</dbReference>
<dbReference type="Gene3D" id="1.20.1600.10">
    <property type="entry name" value="Outer membrane efflux proteins (OEP)"/>
    <property type="match status" value="1"/>
</dbReference>
<dbReference type="GO" id="GO:1990281">
    <property type="term" value="C:efflux pump complex"/>
    <property type="evidence" value="ECO:0007669"/>
    <property type="project" value="TreeGrafter"/>
</dbReference>
<geneLocation type="plasmid" evidence="11">
    <name>pAph01</name>
</geneLocation>
<dbReference type="KEGG" id="app:CAP2UW1_4707"/>
<evidence type="ECO:0000256" key="10">
    <source>
        <dbReference type="SAM" id="SignalP"/>
    </source>
</evidence>
<keyword evidence="10" id="KW-0732">Signal</keyword>
<sequence>MKPVRFHQFRQLRRAAVCATVLLAGLSVHAAETPRSGLATAVEQAWRLNPQAAGLDAREAEARAAQDVAAGLTPEPGSVSIGNLSDQFNRNQGKQEYEVELAVPLWLPGQKAAREAEATSRIDEAVARRTAVRLEVSGELREAWWALAAARGAKVLASRRVETARALETDVMRRYKVGELSRIDANLALTETYVANAELVEAEANQLQAEQAVQALTGSPAPKNLDEESPTTRPLADETGDSAASHPLLAVTAAAARSARARVKVADESRRAAPELTLRVVRERDDFADSYSNNVGIKLKIPFSSGSQVRRETSAAQAEANQSDADLLRTHTRVRLDAERAQRNLQSAERQFAMAQERRQLSAENLRLAEKAFALGESDLATLLRIRSAAFDADAFFDRQRVARAAAVSRLNQALGVLP</sequence>
<dbReference type="Pfam" id="PF02321">
    <property type="entry name" value="OEP"/>
    <property type="match status" value="1"/>
</dbReference>
<evidence type="ECO:0000256" key="7">
    <source>
        <dbReference type="ARBA" id="ARBA00023237"/>
    </source>
</evidence>
<evidence type="ECO:0000256" key="9">
    <source>
        <dbReference type="SAM" id="MobiDB-lite"/>
    </source>
</evidence>
<proteinExistence type="inferred from homology"/>
<organism evidence="11">
    <name type="scientific">Accumulibacter regalis</name>
    <dbReference type="NCBI Taxonomy" id="522306"/>
    <lineage>
        <taxon>Bacteria</taxon>
        <taxon>Pseudomonadati</taxon>
        <taxon>Pseudomonadota</taxon>
        <taxon>Betaproteobacteria</taxon>
        <taxon>Candidatus Accumulibacter</taxon>
    </lineage>
</organism>
<dbReference type="GO" id="GO:0015288">
    <property type="term" value="F:porin activity"/>
    <property type="evidence" value="ECO:0007669"/>
    <property type="project" value="TreeGrafter"/>
</dbReference>
<evidence type="ECO:0000256" key="2">
    <source>
        <dbReference type="ARBA" id="ARBA00007613"/>
    </source>
</evidence>
<dbReference type="GO" id="GO:0009279">
    <property type="term" value="C:cell outer membrane"/>
    <property type="evidence" value="ECO:0007669"/>
    <property type="project" value="UniProtKB-SubCell"/>
</dbReference>
<feature type="chain" id="PRO_5002984072" description="Outer membrane efflux protein" evidence="10">
    <location>
        <begin position="31"/>
        <end position="419"/>
    </location>
</feature>